<dbReference type="AlphaFoldDB" id="A0A382R530"/>
<organism evidence="1">
    <name type="scientific">marine metagenome</name>
    <dbReference type="NCBI Taxonomy" id="408172"/>
    <lineage>
        <taxon>unclassified sequences</taxon>
        <taxon>metagenomes</taxon>
        <taxon>ecological metagenomes</taxon>
    </lineage>
</organism>
<accession>A0A382R530</accession>
<feature type="non-terminal residue" evidence="1">
    <location>
        <position position="1"/>
    </location>
</feature>
<dbReference type="EMBL" id="UINC01119197">
    <property type="protein sequence ID" value="SVC92843.1"/>
    <property type="molecule type" value="Genomic_DNA"/>
</dbReference>
<reference evidence="1" key="1">
    <citation type="submission" date="2018-05" db="EMBL/GenBank/DDBJ databases">
        <authorList>
            <person name="Lanie J.A."/>
            <person name="Ng W.-L."/>
            <person name="Kazmierczak K.M."/>
            <person name="Andrzejewski T.M."/>
            <person name="Davidsen T.M."/>
            <person name="Wayne K.J."/>
            <person name="Tettelin H."/>
            <person name="Glass J.I."/>
            <person name="Rusch D."/>
            <person name="Podicherti R."/>
            <person name="Tsui H.-C.T."/>
            <person name="Winkler M.E."/>
        </authorList>
    </citation>
    <scope>NUCLEOTIDE SEQUENCE</scope>
</reference>
<sequence length="70" mass="7490">DKSGIVNGGAIKFANLKLKQSSPSSKLIAKGKDFTVNILGTGSLNQMLEVKSNLVSLLTRQNRKVINFTG</sequence>
<protein>
    <submittedName>
        <fullName evidence="1">Uncharacterized protein</fullName>
    </submittedName>
</protein>
<name>A0A382R530_9ZZZZ</name>
<proteinExistence type="predicted"/>
<evidence type="ECO:0000313" key="1">
    <source>
        <dbReference type="EMBL" id="SVC92843.1"/>
    </source>
</evidence>
<gene>
    <name evidence="1" type="ORF">METZ01_LOCUS345697</name>
</gene>